<evidence type="ECO:0000313" key="2">
    <source>
        <dbReference type="Proteomes" id="UP001343724"/>
    </source>
</evidence>
<dbReference type="EMBL" id="JAYMFH010000011">
    <property type="protein sequence ID" value="MEC4295301.1"/>
    <property type="molecule type" value="Genomic_DNA"/>
</dbReference>
<name>A0ABU6IZJ3_9ACTN</name>
<reference evidence="1 2" key="1">
    <citation type="submission" date="2024-01" db="EMBL/GenBank/DDBJ databases">
        <title>novel species in genus Adlercreutzia.</title>
        <authorList>
            <person name="Liu X."/>
        </authorList>
    </citation>
    <scope>NUCLEOTIDE SEQUENCE [LARGE SCALE GENOMIC DNA]</scope>
    <source>
        <strain evidence="1 2">R22</strain>
    </source>
</reference>
<evidence type="ECO:0008006" key="3">
    <source>
        <dbReference type="Google" id="ProtNLM"/>
    </source>
</evidence>
<accession>A0ABU6IZJ3</accession>
<sequence length="314" mass="34164">MANPISLQEFHARRINQVDGLPARLFAGSSVLTSPASSKNEIEEALGRALDPGELPLHVLIRRSPGTRQTKAIARHHGMATYPKGAFLKMGRHLFVSAPELVFCQLAQHLPFGSLLALGYELCGCYPIEGSGYQVRHPLTTPNRLAAFAQQLRGAHGAVKARKAARCVRAKSASPAETSMAALLTTPRALGGLGLSQARLNDPVSLNADAERIAQASALVCDIVWPDDKVAFEYDSAAYHGTGERVVKDSRRRSALAANGYVVRSITSGQMANVFEFQETVVHAFRESGTYLRRMNAKQLEVHMRLRSELKKGL</sequence>
<comment type="caution">
    <text evidence="1">The sequence shown here is derived from an EMBL/GenBank/DDBJ whole genome shotgun (WGS) entry which is preliminary data.</text>
</comment>
<dbReference type="RefSeq" id="WP_326441744.1">
    <property type="nucleotide sequence ID" value="NZ_JAYMFH010000011.1"/>
</dbReference>
<keyword evidence="2" id="KW-1185">Reference proteome</keyword>
<organism evidence="1 2">
    <name type="scientific">Adlercreutzia shanghongiae</name>
    <dbReference type="NCBI Taxonomy" id="3111773"/>
    <lineage>
        <taxon>Bacteria</taxon>
        <taxon>Bacillati</taxon>
        <taxon>Actinomycetota</taxon>
        <taxon>Coriobacteriia</taxon>
        <taxon>Eggerthellales</taxon>
        <taxon>Eggerthellaceae</taxon>
        <taxon>Adlercreutzia</taxon>
    </lineage>
</organism>
<dbReference type="Gene3D" id="3.40.960.10">
    <property type="entry name" value="VSR Endonuclease"/>
    <property type="match status" value="1"/>
</dbReference>
<proteinExistence type="predicted"/>
<gene>
    <name evidence="1" type="ORF">VJ920_08250</name>
</gene>
<protein>
    <recommendedName>
        <fullName evidence="3">DUF559 domain-containing protein</fullName>
    </recommendedName>
</protein>
<evidence type="ECO:0000313" key="1">
    <source>
        <dbReference type="EMBL" id="MEC4295301.1"/>
    </source>
</evidence>
<dbReference type="Proteomes" id="UP001343724">
    <property type="component" value="Unassembled WGS sequence"/>
</dbReference>